<evidence type="ECO:0000256" key="1">
    <source>
        <dbReference type="RuleBase" id="RU003860"/>
    </source>
</evidence>
<comment type="caution">
    <text evidence="2">The sequence shown here is derived from an EMBL/GenBank/DDBJ whole genome shotgun (WGS) entry which is preliminary data.</text>
</comment>
<dbReference type="PANTHER" id="PTHR12735:SF27">
    <property type="entry name" value="BOLA-LIKE PROTEIN 2"/>
    <property type="match status" value="1"/>
</dbReference>
<dbReference type="GO" id="GO:0005634">
    <property type="term" value="C:nucleus"/>
    <property type="evidence" value="ECO:0007669"/>
    <property type="project" value="TreeGrafter"/>
</dbReference>
<name>A0A9P0QU43_9ASCO</name>
<organism evidence="2 3">
    <name type="scientific">[Candida] railenensis</name>
    <dbReference type="NCBI Taxonomy" id="45579"/>
    <lineage>
        <taxon>Eukaryota</taxon>
        <taxon>Fungi</taxon>
        <taxon>Dikarya</taxon>
        <taxon>Ascomycota</taxon>
        <taxon>Saccharomycotina</taxon>
        <taxon>Pichiomycetes</taxon>
        <taxon>Debaryomycetaceae</taxon>
        <taxon>Kurtzmaniella</taxon>
    </lineage>
</organism>
<dbReference type="InterPro" id="IPR036065">
    <property type="entry name" value="BolA-like_sf"/>
</dbReference>
<proteinExistence type="inferred from homology"/>
<keyword evidence="3" id="KW-1185">Reference proteome</keyword>
<dbReference type="PANTHER" id="PTHR12735">
    <property type="entry name" value="BOLA-LIKE PROTEIN-RELATED"/>
    <property type="match status" value="1"/>
</dbReference>
<dbReference type="AlphaFoldDB" id="A0A9P0QU43"/>
<dbReference type="Gene3D" id="3.10.20.90">
    <property type="entry name" value="Phosphatidylinositol 3-kinase Catalytic Subunit, Chain A, domain 1"/>
    <property type="match status" value="1"/>
</dbReference>
<dbReference type="InterPro" id="IPR002634">
    <property type="entry name" value="BolA"/>
</dbReference>
<accession>A0A9P0QU43</accession>
<protein>
    <submittedName>
        <fullName evidence="2">BolA-like protein 2</fullName>
    </submittedName>
</protein>
<dbReference type="EMBL" id="CAKXYY010000020">
    <property type="protein sequence ID" value="CAH2354993.1"/>
    <property type="molecule type" value="Genomic_DNA"/>
</dbReference>
<dbReference type="Pfam" id="PF01722">
    <property type="entry name" value="BolA"/>
    <property type="match status" value="1"/>
</dbReference>
<evidence type="ECO:0000313" key="2">
    <source>
        <dbReference type="EMBL" id="CAH2354993.1"/>
    </source>
</evidence>
<dbReference type="OrthoDB" id="4983at2759"/>
<evidence type="ECO:0000313" key="3">
    <source>
        <dbReference type="Proteomes" id="UP000837801"/>
    </source>
</evidence>
<dbReference type="GO" id="GO:0006879">
    <property type="term" value="P:intracellular iron ion homeostasis"/>
    <property type="evidence" value="ECO:0007669"/>
    <property type="project" value="InterPro"/>
</dbReference>
<dbReference type="Proteomes" id="UP000837801">
    <property type="component" value="Unassembled WGS sequence"/>
</dbReference>
<sequence length="85" mass="9435">MSLTVESLKEIIEDRIETTLVQVEDMSGGCGQAFAVIIVSPLFKGKNKLMRHRLVNSSLKEEIASIHAFTQKGFTPEEWEAQGGK</sequence>
<gene>
    <name evidence="2" type="ORF">CLIB1423_20S01596</name>
</gene>
<dbReference type="GO" id="GO:0005829">
    <property type="term" value="C:cytosol"/>
    <property type="evidence" value="ECO:0007669"/>
    <property type="project" value="TreeGrafter"/>
</dbReference>
<dbReference type="InterPro" id="IPR045115">
    <property type="entry name" value="BOL2"/>
</dbReference>
<reference evidence="2" key="1">
    <citation type="submission" date="2022-03" db="EMBL/GenBank/DDBJ databases">
        <authorList>
            <person name="Legras J.-L."/>
            <person name="Devillers H."/>
            <person name="Grondin C."/>
        </authorList>
    </citation>
    <scope>NUCLEOTIDE SEQUENCE</scope>
    <source>
        <strain evidence="2">CLIB 1423</strain>
    </source>
</reference>
<comment type="similarity">
    <text evidence="1">Belongs to the BolA/IbaG family.</text>
</comment>
<dbReference type="SUPFAM" id="SSF82657">
    <property type="entry name" value="BolA-like"/>
    <property type="match status" value="1"/>
</dbReference>
<dbReference type="PIRSF" id="PIRSF003113">
    <property type="entry name" value="BolA"/>
    <property type="match status" value="1"/>
</dbReference>
<dbReference type="GO" id="GO:0051537">
    <property type="term" value="F:2 iron, 2 sulfur cluster binding"/>
    <property type="evidence" value="ECO:0007669"/>
    <property type="project" value="InterPro"/>
</dbReference>
<dbReference type="GO" id="GO:0051604">
    <property type="term" value="P:protein maturation"/>
    <property type="evidence" value="ECO:0007669"/>
    <property type="project" value="InterPro"/>
</dbReference>